<name>A0ABQ6IF36_9MICO</name>
<keyword evidence="2" id="KW-0808">Transferase</keyword>
<keyword evidence="6" id="KW-1185">Reference proteome</keyword>
<dbReference type="Gene3D" id="3.40.50.2020">
    <property type="match status" value="1"/>
</dbReference>
<dbReference type="InterPro" id="IPR029057">
    <property type="entry name" value="PRTase-like"/>
</dbReference>
<evidence type="ECO:0000313" key="6">
    <source>
        <dbReference type="Proteomes" id="UP001157125"/>
    </source>
</evidence>
<organism evidence="5 6">
    <name type="scientific">Demequina litorisediminis</name>
    <dbReference type="NCBI Taxonomy" id="1849022"/>
    <lineage>
        <taxon>Bacteria</taxon>
        <taxon>Bacillati</taxon>
        <taxon>Actinomycetota</taxon>
        <taxon>Actinomycetes</taxon>
        <taxon>Micrococcales</taxon>
        <taxon>Demequinaceae</taxon>
        <taxon>Demequina</taxon>
    </lineage>
</organism>
<comment type="caution">
    <text evidence="5">The sequence shown here is derived from an EMBL/GenBank/DDBJ whole genome shotgun (WGS) entry which is preliminary data.</text>
</comment>
<accession>A0ABQ6IF36</accession>
<feature type="region of interest" description="Disordered" evidence="3">
    <location>
        <begin position="186"/>
        <end position="206"/>
    </location>
</feature>
<gene>
    <name evidence="5" type="ORF">GCM10025876_15920</name>
</gene>
<protein>
    <recommendedName>
        <fullName evidence="4">Phosphoribosyltransferase domain-containing protein</fullName>
    </recommendedName>
</protein>
<evidence type="ECO:0000256" key="2">
    <source>
        <dbReference type="ARBA" id="ARBA00022679"/>
    </source>
</evidence>
<dbReference type="PANTHER" id="PTHR43363">
    <property type="entry name" value="HYPOXANTHINE PHOSPHORIBOSYLTRANSFERASE"/>
    <property type="match status" value="1"/>
</dbReference>
<dbReference type="PANTHER" id="PTHR43363:SF1">
    <property type="entry name" value="HYPOXANTHINE-GUANINE PHOSPHORIBOSYLTRANSFERASE"/>
    <property type="match status" value="1"/>
</dbReference>
<dbReference type="SUPFAM" id="SSF53271">
    <property type="entry name" value="PRTase-like"/>
    <property type="match status" value="1"/>
</dbReference>
<evidence type="ECO:0000256" key="1">
    <source>
        <dbReference type="ARBA" id="ARBA00022676"/>
    </source>
</evidence>
<feature type="domain" description="Phosphoribosyltransferase" evidence="4">
    <location>
        <begin position="8"/>
        <end position="152"/>
    </location>
</feature>
<evidence type="ECO:0000259" key="4">
    <source>
        <dbReference type="Pfam" id="PF00156"/>
    </source>
</evidence>
<reference evidence="6" key="1">
    <citation type="journal article" date="2019" name="Int. J. Syst. Evol. Microbiol.">
        <title>The Global Catalogue of Microorganisms (GCM) 10K type strain sequencing project: providing services to taxonomists for standard genome sequencing and annotation.</title>
        <authorList>
            <consortium name="The Broad Institute Genomics Platform"/>
            <consortium name="The Broad Institute Genome Sequencing Center for Infectious Disease"/>
            <person name="Wu L."/>
            <person name="Ma J."/>
        </authorList>
    </citation>
    <scope>NUCLEOTIDE SEQUENCE [LARGE SCALE GENOMIC DNA]</scope>
    <source>
        <strain evidence="6">NBRC 112299</strain>
    </source>
</reference>
<dbReference type="CDD" id="cd06223">
    <property type="entry name" value="PRTases_typeI"/>
    <property type="match status" value="1"/>
</dbReference>
<evidence type="ECO:0000256" key="3">
    <source>
        <dbReference type="SAM" id="MobiDB-lite"/>
    </source>
</evidence>
<dbReference type="InterPro" id="IPR000836">
    <property type="entry name" value="PRTase_dom"/>
</dbReference>
<dbReference type="Proteomes" id="UP001157125">
    <property type="component" value="Unassembled WGS sequence"/>
</dbReference>
<proteinExistence type="predicted"/>
<evidence type="ECO:0000313" key="5">
    <source>
        <dbReference type="EMBL" id="GMA35388.1"/>
    </source>
</evidence>
<keyword evidence="1" id="KW-0328">Glycosyltransferase</keyword>
<dbReference type="EMBL" id="BSUN01000001">
    <property type="protein sequence ID" value="GMA35388.1"/>
    <property type="molecule type" value="Genomic_DNA"/>
</dbReference>
<dbReference type="Pfam" id="PF00156">
    <property type="entry name" value="Pribosyltran"/>
    <property type="match status" value="1"/>
</dbReference>
<sequence>MTDSPEREVLTWQGYGDASRELAQMVVDDGYEPDVVVAIARGGLPVGGALSYALGTKGVGTLNVEFYTGVDERLPEPVVLPPLLDTDAMQGLKVLVADDVADTGETLALVKRLMEAHAAEVRTVVLYAKSRSVIDPDYVWKRTDLWITFPWSALPPVTPGKAHPEPRHPGMIRVALVDDQQPHPCRIPHGGRVPGRHGSSGRGGRWCGCRGRALRS</sequence>